<dbReference type="Pfam" id="PF06271">
    <property type="entry name" value="RDD"/>
    <property type="match status" value="1"/>
</dbReference>
<evidence type="ECO:0000313" key="9">
    <source>
        <dbReference type="Proteomes" id="UP001250932"/>
    </source>
</evidence>
<proteinExistence type="predicted"/>
<dbReference type="InterPro" id="IPR010432">
    <property type="entry name" value="RDD"/>
</dbReference>
<sequence length="202" mass="22704">MRTKREYTKAWPPIEPPELKGAYVGFWARFMASLLDTVLLTIVTYPLLLVVYGWGYLESWALVEGSVDLLLSWMFPAAAVVMFWIYCSATPGKMAIGARLVDSTTGGQPTQRQLVKRYIGYFVSSIPLCWGFIHAAFDPRKQGWHDKLAGTVVVYTKKIRQPQEESKVRAPIPGQFEYATSSSQLYPSLGEPHKEKIVVGVP</sequence>
<feature type="transmembrane region" description="Helical" evidence="6">
    <location>
        <begin position="38"/>
        <end position="57"/>
    </location>
</feature>
<dbReference type="InterPro" id="IPR051791">
    <property type="entry name" value="Pra-immunoreactive"/>
</dbReference>
<evidence type="ECO:0000256" key="1">
    <source>
        <dbReference type="ARBA" id="ARBA00004651"/>
    </source>
</evidence>
<evidence type="ECO:0000256" key="4">
    <source>
        <dbReference type="ARBA" id="ARBA00022989"/>
    </source>
</evidence>
<keyword evidence="3 6" id="KW-0812">Transmembrane</keyword>
<evidence type="ECO:0000256" key="2">
    <source>
        <dbReference type="ARBA" id="ARBA00022475"/>
    </source>
</evidence>
<evidence type="ECO:0000256" key="3">
    <source>
        <dbReference type="ARBA" id="ARBA00022692"/>
    </source>
</evidence>
<comment type="subcellular location">
    <subcellularLocation>
        <location evidence="1">Cell membrane</location>
        <topology evidence="1">Multi-pass membrane protein</topology>
    </subcellularLocation>
</comment>
<feature type="transmembrane region" description="Helical" evidence="6">
    <location>
        <begin position="69"/>
        <end position="89"/>
    </location>
</feature>
<evidence type="ECO:0000313" key="8">
    <source>
        <dbReference type="EMBL" id="MDT7042136.1"/>
    </source>
</evidence>
<dbReference type="EMBL" id="JAQOUE010000001">
    <property type="protein sequence ID" value="MDT7042136.1"/>
    <property type="molecule type" value="Genomic_DNA"/>
</dbReference>
<gene>
    <name evidence="8" type="ORF">PPG34_07205</name>
</gene>
<keyword evidence="2" id="KW-1003">Cell membrane</keyword>
<name>A0ABU3K6W5_9BACT</name>
<dbReference type="Proteomes" id="UP001250932">
    <property type="component" value="Unassembled WGS sequence"/>
</dbReference>
<keyword evidence="4 6" id="KW-1133">Transmembrane helix</keyword>
<organism evidence="8 9">
    <name type="scientific">Candidatus Nitronereus thalassa</name>
    <dbReference type="NCBI Taxonomy" id="3020898"/>
    <lineage>
        <taxon>Bacteria</taxon>
        <taxon>Pseudomonadati</taxon>
        <taxon>Nitrospirota</taxon>
        <taxon>Nitrospiria</taxon>
        <taxon>Nitrospirales</taxon>
        <taxon>Nitrospiraceae</taxon>
        <taxon>Candidatus Nitronereus</taxon>
    </lineage>
</organism>
<protein>
    <submittedName>
        <fullName evidence="8">RDD family protein</fullName>
    </submittedName>
</protein>
<feature type="transmembrane region" description="Helical" evidence="6">
    <location>
        <begin position="118"/>
        <end position="137"/>
    </location>
</feature>
<evidence type="ECO:0000256" key="6">
    <source>
        <dbReference type="SAM" id="Phobius"/>
    </source>
</evidence>
<reference evidence="8 9" key="1">
    <citation type="journal article" date="2023" name="ISME J.">
        <title>Cultivation and genomic characterization of novel and ubiquitous marine nitrite-oxidizing bacteria from the Nitrospirales.</title>
        <authorList>
            <person name="Mueller A.J."/>
            <person name="Daebeler A."/>
            <person name="Herbold C.W."/>
            <person name="Kirkegaard R.H."/>
            <person name="Daims H."/>
        </authorList>
    </citation>
    <scope>NUCLEOTIDE SEQUENCE [LARGE SCALE GENOMIC DNA]</scope>
    <source>
        <strain evidence="8 9">EB</strain>
    </source>
</reference>
<dbReference type="PANTHER" id="PTHR36115">
    <property type="entry name" value="PROLINE-RICH ANTIGEN HOMOLOG-RELATED"/>
    <property type="match status" value="1"/>
</dbReference>
<evidence type="ECO:0000256" key="5">
    <source>
        <dbReference type="ARBA" id="ARBA00023136"/>
    </source>
</evidence>
<feature type="domain" description="RDD" evidence="7">
    <location>
        <begin position="23"/>
        <end position="150"/>
    </location>
</feature>
<keyword evidence="5 6" id="KW-0472">Membrane</keyword>
<accession>A0ABU3K6W5</accession>
<evidence type="ECO:0000259" key="7">
    <source>
        <dbReference type="Pfam" id="PF06271"/>
    </source>
</evidence>
<comment type="caution">
    <text evidence="8">The sequence shown here is derived from an EMBL/GenBank/DDBJ whole genome shotgun (WGS) entry which is preliminary data.</text>
</comment>
<keyword evidence="9" id="KW-1185">Reference proteome</keyword>